<accession>A0A3S5C533</accession>
<proteinExistence type="predicted"/>
<feature type="compositionally biased region" description="Polar residues" evidence="1">
    <location>
        <begin position="78"/>
        <end position="92"/>
    </location>
</feature>
<organism evidence="2 3">
    <name type="scientific">Protopolystoma xenopodis</name>
    <dbReference type="NCBI Taxonomy" id="117903"/>
    <lineage>
        <taxon>Eukaryota</taxon>
        <taxon>Metazoa</taxon>
        <taxon>Spiralia</taxon>
        <taxon>Lophotrochozoa</taxon>
        <taxon>Platyhelminthes</taxon>
        <taxon>Monogenea</taxon>
        <taxon>Polyopisthocotylea</taxon>
        <taxon>Polystomatidea</taxon>
        <taxon>Polystomatidae</taxon>
        <taxon>Protopolystoma</taxon>
    </lineage>
</organism>
<dbReference type="EMBL" id="CAAALY010251062">
    <property type="protein sequence ID" value="VEL35940.1"/>
    <property type="molecule type" value="Genomic_DNA"/>
</dbReference>
<sequence length="98" mass="11145">MNRRLEEGRVSDNFAYCLSKLRENKNRARPAKRRRLDQGTTASHGKKDRDEESGGQGLSAIKRRRQFVTSVSLKPTQLWWSGSQGAGQTDKQAVTEIR</sequence>
<comment type="caution">
    <text evidence="2">The sequence shown here is derived from an EMBL/GenBank/DDBJ whole genome shotgun (WGS) entry which is preliminary data.</text>
</comment>
<feature type="region of interest" description="Disordered" evidence="1">
    <location>
        <begin position="78"/>
        <end position="98"/>
    </location>
</feature>
<gene>
    <name evidence="2" type="ORF">PXEA_LOCUS29380</name>
</gene>
<reference evidence="2" key="1">
    <citation type="submission" date="2018-11" db="EMBL/GenBank/DDBJ databases">
        <authorList>
            <consortium name="Pathogen Informatics"/>
        </authorList>
    </citation>
    <scope>NUCLEOTIDE SEQUENCE</scope>
</reference>
<dbReference type="AlphaFoldDB" id="A0A3S5C533"/>
<protein>
    <submittedName>
        <fullName evidence="2">Uncharacterized protein</fullName>
    </submittedName>
</protein>
<evidence type="ECO:0000313" key="2">
    <source>
        <dbReference type="EMBL" id="VEL35940.1"/>
    </source>
</evidence>
<evidence type="ECO:0000313" key="3">
    <source>
        <dbReference type="Proteomes" id="UP000784294"/>
    </source>
</evidence>
<name>A0A3S5C533_9PLAT</name>
<feature type="non-terminal residue" evidence="2">
    <location>
        <position position="98"/>
    </location>
</feature>
<dbReference type="Proteomes" id="UP000784294">
    <property type="component" value="Unassembled WGS sequence"/>
</dbReference>
<evidence type="ECO:0000256" key="1">
    <source>
        <dbReference type="SAM" id="MobiDB-lite"/>
    </source>
</evidence>
<keyword evidence="3" id="KW-1185">Reference proteome</keyword>
<feature type="region of interest" description="Disordered" evidence="1">
    <location>
        <begin position="21"/>
        <end position="64"/>
    </location>
</feature>